<dbReference type="EMBL" id="BMLV01000002">
    <property type="protein sequence ID" value="GGP03497.1"/>
    <property type="molecule type" value="Genomic_DNA"/>
</dbReference>
<keyword evidence="1" id="KW-1133">Transmembrane helix</keyword>
<reference evidence="3" key="1">
    <citation type="journal article" date="2019" name="Int. J. Syst. Evol. Microbiol.">
        <title>The Global Catalogue of Microorganisms (GCM) 10K type strain sequencing project: providing services to taxonomists for standard genome sequencing and annotation.</title>
        <authorList>
            <consortium name="The Broad Institute Genomics Platform"/>
            <consortium name="The Broad Institute Genome Sequencing Center for Infectious Disease"/>
            <person name="Wu L."/>
            <person name="Ma J."/>
        </authorList>
    </citation>
    <scope>NUCLEOTIDE SEQUENCE [LARGE SCALE GENOMIC DNA]</scope>
    <source>
        <strain evidence="3">CGMCC 1.7656</strain>
    </source>
</reference>
<gene>
    <name evidence="2" type="ORF">GCM10010992_12130</name>
</gene>
<keyword evidence="1" id="KW-0472">Membrane</keyword>
<proteinExistence type="predicted"/>
<accession>A0ABQ2NKB8</accession>
<keyword evidence="1" id="KW-0812">Transmembrane</keyword>
<protein>
    <submittedName>
        <fullName evidence="2">Uncharacterized protein</fullName>
    </submittedName>
</protein>
<evidence type="ECO:0000256" key="1">
    <source>
        <dbReference type="SAM" id="Phobius"/>
    </source>
</evidence>
<comment type="caution">
    <text evidence="2">The sequence shown here is derived from an EMBL/GenBank/DDBJ whole genome shotgun (WGS) entry which is preliminary data.</text>
</comment>
<evidence type="ECO:0000313" key="2">
    <source>
        <dbReference type="EMBL" id="GGP03497.1"/>
    </source>
</evidence>
<dbReference type="Proteomes" id="UP000620064">
    <property type="component" value="Unassembled WGS sequence"/>
</dbReference>
<feature type="transmembrane region" description="Helical" evidence="1">
    <location>
        <begin position="37"/>
        <end position="57"/>
    </location>
</feature>
<feature type="transmembrane region" description="Helical" evidence="1">
    <location>
        <begin position="6"/>
        <end position="25"/>
    </location>
</feature>
<keyword evidence="3" id="KW-1185">Reference proteome</keyword>
<sequence length="65" mass="7240">MGLFILYWLIVIVLFLIGLGISIFAKDNEKRKTGIRMLITSVIMLIIGAGVCGYILMNLNLGNMH</sequence>
<name>A0ABQ2NKB8_9FLAO</name>
<organism evidence="2 3">
    <name type="scientific">Cloacibacterium rupense</name>
    <dbReference type="NCBI Taxonomy" id="517423"/>
    <lineage>
        <taxon>Bacteria</taxon>
        <taxon>Pseudomonadati</taxon>
        <taxon>Bacteroidota</taxon>
        <taxon>Flavobacteriia</taxon>
        <taxon>Flavobacteriales</taxon>
        <taxon>Weeksellaceae</taxon>
    </lineage>
</organism>
<dbReference type="RefSeq" id="WP_188617183.1">
    <property type="nucleotide sequence ID" value="NZ_BMLV01000002.1"/>
</dbReference>
<evidence type="ECO:0000313" key="3">
    <source>
        <dbReference type="Proteomes" id="UP000620064"/>
    </source>
</evidence>